<feature type="compositionally biased region" description="Polar residues" evidence="1">
    <location>
        <begin position="134"/>
        <end position="145"/>
    </location>
</feature>
<feature type="compositionally biased region" description="Polar residues" evidence="1">
    <location>
        <begin position="475"/>
        <end position="491"/>
    </location>
</feature>
<feature type="compositionally biased region" description="Acidic residues" evidence="1">
    <location>
        <begin position="406"/>
        <end position="427"/>
    </location>
</feature>
<name>A0A428QR19_9HYPO</name>
<gene>
    <name evidence="2" type="ORF">CEP54_003120</name>
</gene>
<evidence type="ECO:0000313" key="3">
    <source>
        <dbReference type="Proteomes" id="UP000288168"/>
    </source>
</evidence>
<feature type="region of interest" description="Disordered" evidence="1">
    <location>
        <begin position="404"/>
        <end position="431"/>
    </location>
</feature>
<accession>A0A428QR19</accession>
<proteinExistence type="predicted"/>
<feature type="compositionally biased region" description="Polar residues" evidence="1">
    <location>
        <begin position="153"/>
        <end position="166"/>
    </location>
</feature>
<dbReference type="AlphaFoldDB" id="A0A428QR19"/>
<sequence length="491" mass="51711">MADLSGLTPELVSVLAGRSAGGGGPATGIQKKKKKKKKKKEEEAKPGEGTSSRRGDNQGDLLTPSPIAVAAESSAPEEEPEAIVDFDWFEKEHRDYTQFKELPLTITLGHVLLPASSGHHHGRIYIEIPPATRRTVTPAGTQNPVSPAKPSHSHAQNPVTPTGNAQNSNLMMATINISDGTIHTLNTGGDGGGGGRIGGAAVRVRGCGVTPATSFGRLPEEAAMGRTKSLQLEIHRTQSLPPAIHRTQSLLLAIRRAVLTTGSTQNPDPLVGTQNIERDRDSALKLELSINPRYTHHQHSTITTIINGSVVFGAGVDLTTLSPAQLRAIFGGAGTDVALTRTDGALAVLSPVLPLLKGGVHPAPDPPLSMSNHVDFHEPAGLAITDIELGGDSEQRVEKALLESGVAEEMEGDEDDEKGPAPEESDLDTSFAEDSREVLAYLGVRHENANSWIVNVGVPRLPGTQNPVTPAGMQNPVTPTSNTENPDSPTV</sequence>
<feature type="region of interest" description="Disordered" evidence="1">
    <location>
        <begin position="15"/>
        <end position="63"/>
    </location>
</feature>
<feature type="region of interest" description="Disordered" evidence="1">
    <location>
        <begin position="456"/>
        <end position="491"/>
    </location>
</feature>
<protein>
    <submittedName>
        <fullName evidence="2">Uncharacterized protein</fullName>
    </submittedName>
</protein>
<dbReference type="OrthoDB" id="10637258at2759"/>
<keyword evidence="3" id="KW-1185">Reference proteome</keyword>
<feature type="region of interest" description="Disordered" evidence="1">
    <location>
        <begin position="134"/>
        <end position="166"/>
    </location>
</feature>
<organism evidence="2 3">
    <name type="scientific">Fusarium duplospermum</name>
    <dbReference type="NCBI Taxonomy" id="1325734"/>
    <lineage>
        <taxon>Eukaryota</taxon>
        <taxon>Fungi</taxon>
        <taxon>Dikarya</taxon>
        <taxon>Ascomycota</taxon>
        <taxon>Pezizomycotina</taxon>
        <taxon>Sordariomycetes</taxon>
        <taxon>Hypocreomycetidae</taxon>
        <taxon>Hypocreales</taxon>
        <taxon>Nectriaceae</taxon>
        <taxon>Fusarium</taxon>
        <taxon>Fusarium solani species complex</taxon>
    </lineage>
</organism>
<feature type="compositionally biased region" description="Basic residues" evidence="1">
    <location>
        <begin position="30"/>
        <end position="39"/>
    </location>
</feature>
<evidence type="ECO:0000313" key="2">
    <source>
        <dbReference type="EMBL" id="RSL67714.1"/>
    </source>
</evidence>
<dbReference type="Proteomes" id="UP000288168">
    <property type="component" value="Unassembled WGS sequence"/>
</dbReference>
<feature type="compositionally biased region" description="Basic and acidic residues" evidence="1">
    <location>
        <begin position="40"/>
        <end position="57"/>
    </location>
</feature>
<evidence type="ECO:0000256" key="1">
    <source>
        <dbReference type="SAM" id="MobiDB-lite"/>
    </source>
</evidence>
<dbReference type="EMBL" id="NKCI01000019">
    <property type="protein sequence ID" value="RSL67714.1"/>
    <property type="molecule type" value="Genomic_DNA"/>
</dbReference>
<comment type="caution">
    <text evidence="2">The sequence shown here is derived from an EMBL/GenBank/DDBJ whole genome shotgun (WGS) entry which is preliminary data.</text>
</comment>
<reference evidence="2 3" key="1">
    <citation type="submission" date="2017-06" db="EMBL/GenBank/DDBJ databases">
        <title>Comparative genomic analysis of Ambrosia Fusariam Clade fungi.</title>
        <authorList>
            <person name="Stajich J.E."/>
            <person name="Carrillo J."/>
            <person name="Kijimoto T."/>
            <person name="Eskalen A."/>
            <person name="O'Donnell K."/>
            <person name="Kasson M."/>
        </authorList>
    </citation>
    <scope>NUCLEOTIDE SEQUENCE [LARGE SCALE GENOMIC DNA]</scope>
    <source>
        <strain evidence="2 3">NRRL62584</strain>
    </source>
</reference>